<keyword evidence="2" id="KW-1185">Reference proteome</keyword>
<accession>A0ABV5KUH7</accession>
<evidence type="ECO:0000313" key="2">
    <source>
        <dbReference type="Proteomes" id="UP001589747"/>
    </source>
</evidence>
<gene>
    <name evidence="1" type="ORF">ACFFSY_17580</name>
</gene>
<dbReference type="RefSeq" id="WP_377496357.1">
    <property type="nucleotide sequence ID" value="NZ_JBHMDO010000029.1"/>
</dbReference>
<proteinExistence type="predicted"/>
<name>A0ABV5KUH7_9BACL</name>
<dbReference type="Proteomes" id="UP001589747">
    <property type="component" value="Unassembled WGS sequence"/>
</dbReference>
<protein>
    <submittedName>
        <fullName evidence="1">Uncharacterized protein</fullName>
    </submittedName>
</protein>
<dbReference type="EMBL" id="JBHMDO010000029">
    <property type="protein sequence ID" value="MFB9327742.1"/>
    <property type="molecule type" value="Genomic_DNA"/>
</dbReference>
<organism evidence="1 2">
    <name type="scientific">Paenibacillus aurantiacus</name>
    <dbReference type="NCBI Taxonomy" id="1936118"/>
    <lineage>
        <taxon>Bacteria</taxon>
        <taxon>Bacillati</taxon>
        <taxon>Bacillota</taxon>
        <taxon>Bacilli</taxon>
        <taxon>Bacillales</taxon>
        <taxon>Paenibacillaceae</taxon>
        <taxon>Paenibacillus</taxon>
    </lineage>
</organism>
<sequence>MEIKSEKGEVLAILHINSNQELNAIDSLIRELRPGMGKGIYIADEQKISQQTNYEAIPWQEGIDALKAKVALWEPVFPVHADVLDIQVYYGFDNLTQEEINEMAVESEKTGGNVVRDLKPNDTLVGMSLRCRQDEHTFELRIFGTTKSRIHVPELQQGMIENLMIRANEAVYVGNTDKQQLIWAEVGPSRGKALQYELIAEQNNRDWLIALAGSLA</sequence>
<evidence type="ECO:0000313" key="1">
    <source>
        <dbReference type="EMBL" id="MFB9327742.1"/>
    </source>
</evidence>
<reference evidence="1 2" key="1">
    <citation type="submission" date="2024-09" db="EMBL/GenBank/DDBJ databases">
        <authorList>
            <person name="Sun Q."/>
            <person name="Mori K."/>
        </authorList>
    </citation>
    <scope>NUCLEOTIDE SEQUENCE [LARGE SCALE GENOMIC DNA]</scope>
    <source>
        <strain evidence="1 2">TISTR 2452</strain>
    </source>
</reference>
<comment type="caution">
    <text evidence="1">The sequence shown here is derived from an EMBL/GenBank/DDBJ whole genome shotgun (WGS) entry which is preliminary data.</text>
</comment>